<reference evidence="1" key="1">
    <citation type="journal article" date="2014" name="Front. Microbiol.">
        <title>High frequency of phylogenetically diverse reductive dehalogenase-homologous genes in deep subseafloor sedimentary metagenomes.</title>
        <authorList>
            <person name="Kawai M."/>
            <person name="Futagami T."/>
            <person name="Toyoda A."/>
            <person name="Takaki Y."/>
            <person name="Nishi S."/>
            <person name="Hori S."/>
            <person name="Arai W."/>
            <person name="Tsubouchi T."/>
            <person name="Morono Y."/>
            <person name="Uchiyama I."/>
            <person name="Ito T."/>
            <person name="Fujiyama A."/>
            <person name="Inagaki F."/>
            <person name="Takami H."/>
        </authorList>
    </citation>
    <scope>NUCLEOTIDE SEQUENCE</scope>
    <source>
        <strain evidence="1">Expedition CK06-06</strain>
    </source>
</reference>
<name>X1CH34_9ZZZZ</name>
<sequence length="198" mass="22268">VIHTDQATNNDSVWQEFVFSNITAYRYYKINITSHWRSGDDVCGFYEVEMIEDGPFTCYSEDTIKEQGSYSLKGVAVQTDSLNNTLTRTVSPTIDLSDCSEIRFDVRASRTGSQFKIGIHDSGGTTTEHTVDIDSANVWQTETWDISGVTNVNKDVIDQIIITIINADASNVIYIDHLVVKDHLDKLWNDNGTIKIMS</sequence>
<dbReference type="AlphaFoldDB" id="X1CH34"/>
<dbReference type="Gene3D" id="2.60.120.430">
    <property type="entry name" value="Galactose-binding lectin"/>
    <property type="match status" value="1"/>
</dbReference>
<dbReference type="EMBL" id="BART01022373">
    <property type="protein sequence ID" value="GAG95578.1"/>
    <property type="molecule type" value="Genomic_DNA"/>
</dbReference>
<feature type="non-terminal residue" evidence="1">
    <location>
        <position position="1"/>
    </location>
</feature>
<proteinExistence type="predicted"/>
<evidence type="ECO:0008006" key="2">
    <source>
        <dbReference type="Google" id="ProtNLM"/>
    </source>
</evidence>
<protein>
    <recommendedName>
        <fullName evidence="2">F5/8 type C domain-containing protein</fullName>
    </recommendedName>
</protein>
<evidence type="ECO:0000313" key="1">
    <source>
        <dbReference type="EMBL" id="GAG95578.1"/>
    </source>
</evidence>
<accession>X1CH34</accession>
<organism evidence="1">
    <name type="scientific">marine sediment metagenome</name>
    <dbReference type="NCBI Taxonomy" id="412755"/>
    <lineage>
        <taxon>unclassified sequences</taxon>
        <taxon>metagenomes</taxon>
        <taxon>ecological metagenomes</taxon>
    </lineage>
</organism>
<comment type="caution">
    <text evidence="1">The sequence shown here is derived from an EMBL/GenBank/DDBJ whole genome shotgun (WGS) entry which is preliminary data.</text>
</comment>
<gene>
    <name evidence="1" type="ORF">S01H4_40969</name>
</gene>